<dbReference type="SUPFAM" id="SSF54117">
    <property type="entry name" value="Interleukin 8-like chemokines"/>
    <property type="match status" value="1"/>
</dbReference>
<evidence type="ECO:0000313" key="3">
    <source>
        <dbReference type="Ensembl" id="ENSSRHP00000054753.1"/>
    </source>
</evidence>
<dbReference type="GO" id="GO:0008009">
    <property type="term" value="F:chemokine activity"/>
    <property type="evidence" value="ECO:0007669"/>
    <property type="project" value="InterPro"/>
</dbReference>
<dbReference type="GO" id="GO:0005615">
    <property type="term" value="C:extracellular space"/>
    <property type="evidence" value="ECO:0007669"/>
    <property type="project" value="UniProtKB-KW"/>
</dbReference>
<dbReference type="Gene3D" id="2.40.50.40">
    <property type="match status" value="1"/>
</dbReference>
<sequence length="97" mass="10792">MPLASSFSPQWWCFCAQLASVKVCVLDHKDAVSPFRTVLCQSKKVAEYSMTSQQCPKEAVLFKTVKGYFVCARPTDSWVKGLIKIIDSRNIGSQGTL</sequence>
<reference evidence="3" key="2">
    <citation type="submission" date="2025-09" db="UniProtKB">
        <authorList>
            <consortium name="Ensembl"/>
        </authorList>
    </citation>
    <scope>IDENTIFICATION</scope>
</reference>
<dbReference type="SMART" id="SM00199">
    <property type="entry name" value="SCY"/>
    <property type="match status" value="1"/>
</dbReference>
<feature type="domain" description="Chemokine interleukin-8-like" evidence="2">
    <location>
        <begin position="37"/>
        <end position="86"/>
    </location>
</feature>
<dbReference type="GO" id="GO:0006955">
    <property type="term" value="P:immune response"/>
    <property type="evidence" value="ECO:0007669"/>
    <property type="project" value="InterPro"/>
</dbReference>
<accession>A0A673JWZ4</accession>
<evidence type="ECO:0000259" key="2">
    <source>
        <dbReference type="SMART" id="SM00199"/>
    </source>
</evidence>
<reference evidence="3" key="1">
    <citation type="submission" date="2025-08" db="UniProtKB">
        <authorList>
            <consortium name="Ensembl"/>
        </authorList>
    </citation>
    <scope>IDENTIFICATION</scope>
</reference>
<evidence type="ECO:0000256" key="1">
    <source>
        <dbReference type="ARBA" id="ARBA00022514"/>
    </source>
</evidence>
<proteinExistence type="predicted"/>
<dbReference type="AlphaFoldDB" id="A0A673JWZ4"/>
<organism evidence="3 4">
    <name type="scientific">Sinocyclocheilus rhinocerous</name>
    <dbReference type="NCBI Taxonomy" id="307959"/>
    <lineage>
        <taxon>Eukaryota</taxon>
        <taxon>Metazoa</taxon>
        <taxon>Chordata</taxon>
        <taxon>Craniata</taxon>
        <taxon>Vertebrata</taxon>
        <taxon>Euteleostomi</taxon>
        <taxon>Actinopterygii</taxon>
        <taxon>Neopterygii</taxon>
        <taxon>Teleostei</taxon>
        <taxon>Ostariophysi</taxon>
        <taxon>Cypriniformes</taxon>
        <taxon>Cyprinidae</taxon>
        <taxon>Cyprininae</taxon>
        <taxon>Sinocyclocheilus</taxon>
    </lineage>
</organism>
<dbReference type="Ensembl" id="ENSSRHT00000056291.1">
    <property type="protein sequence ID" value="ENSSRHP00000054753.1"/>
    <property type="gene ID" value="ENSSRHG00000027568.1"/>
</dbReference>
<name>A0A673JWZ4_9TELE</name>
<keyword evidence="4" id="KW-1185">Reference proteome</keyword>
<dbReference type="InterPro" id="IPR036048">
    <property type="entry name" value="Interleukin_8-like_sf"/>
</dbReference>
<dbReference type="Proteomes" id="UP000472270">
    <property type="component" value="Unassembled WGS sequence"/>
</dbReference>
<dbReference type="InterPro" id="IPR001811">
    <property type="entry name" value="Chemokine_IL8-like_dom"/>
</dbReference>
<keyword evidence="1" id="KW-0202">Cytokine</keyword>
<evidence type="ECO:0000313" key="4">
    <source>
        <dbReference type="Proteomes" id="UP000472270"/>
    </source>
</evidence>
<dbReference type="Pfam" id="PF00048">
    <property type="entry name" value="IL8"/>
    <property type="match status" value="1"/>
</dbReference>
<protein>
    <recommendedName>
        <fullName evidence="2">Chemokine interleukin-8-like domain-containing protein</fullName>
    </recommendedName>
</protein>